<dbReference type="EMBL" id="CACSIK010000001">
    <property type="protein sequence ID" value="CAA0086789.1"/>
    <property type="molecule type" value="Genomic_DNA"/>
</dbReference>
<protein>
    <recommendedName>
        <fullName evidence="1">HDOD domain-containing protein</fullName>
    </recommendedName>
</protein>
<dbReference type="EMBL" id="CACSIM010000001">
    <property type="protein sequence ID" value="CAA0078243.1"/>
    <property type="molecule type" value="Genomic_DNA"/>
</dbReference>
<accession>A0A5S9NAL7</accession>
<evidence type="ECO:0000313" key="3">
    <source>
        <dbReference type="EMBL" id="CAA0086789.1"/>
    </source>
</evidence>
<dbReference type="Pfam" id="PF08668">
    <property type="entry name" value="HDOD"/>
    <property type="match status" value="1"/>
</dbReference>
<dbReference type="PANTHER" id="PTHR33525">
    <property type="match status" value="1"/>
</dbReference>
<name>A0A5S9NAL7_9GAMM</name>
<gene>
    <name evidence="3" type="ORF">IHBHHGIJ_01123</name>
    <name evidence="2" type="ORF">KFEGEMFD_00028</name>
</gene>
<dbReference type="PANTHER" id="PTHR33525:SF3">
    <property type="entry name" value="RIBONUCLEASE Y"/>
    <property type="match status" value="1"/>
</dbReference>
<proteinExistence type="predicted"/>
<dbReference type="Proteomes" id="UP000439591">
    <property type="component" value="Unassembled WGS sequence"/>
</dbReference>
<reference evidence="4 5" key="1">
    <citation type="submission" date="2019-11" db="EMBL/GenBank/DDBJ databases">
        <authorList>
            <person name="Holert J."/>
        </authorList>
    </citation>
    <scope>NUCLEOTIDE SEQUENCE [LARGE SCALE GENOMIC DNA]</scope>
    <source>
        <strain evidence="2">BC3_2A</strain>
        <strain evidence="3">SB11_1A</strain>
    </source>
</reference>
<evidence type="ECO:0000313" key="4">
    <source>
        <dbReference type="Proteomes" id="UP000435877"/>
    </source>
</evidence>
<evidence type="ECO:0000313" key="2">
    <source>
        <dbReference type="EMBL" id="CAA0078243.1"/>
    </source>
</evidence>
<organism evidence="3 4">
    <name type="scientific">Zhongshania aliphaticivorans</name>
    <dbReference type="NCBI Taxonomy" id="1470434"/>
    <lineage>
        <taxon>Bacteria</taxon>
        <taxon>Pseudomonadati</taxon>
        <taxon>Pseudomonadota</taxon>
        <taxon>Gammaproteobacteria</taxon>
        <taxon>Cellvibrionales</taxon>
        <taxon>Spongiibacteraceae</taxon>
        <taxon>Zhongshania</taxon>
    </lineage>
</organism>
<dbReference type="SUPFAM" id="SSF109604">
    <property type="entry name" value="HD-domain/PDEase-like"/>
    <property type="match status" value="1"/>
</dbReference>
<dbReference type="Proteomes" id="UP000435877">
    <property type="component" value="Unassembled WGS sequence"/>
</dbReference>
<dbReference type="InterPro" id="IPR013976">
    <property type="entry name" value="HDOD"/>
</dbReference>
<evidence type="ECO:0000259" key="1">
    <source>
        <dbReference type="PROSITE" id="PS51833"/>
    </source>
</evidence>
<dbReference type="AlphaFoldDB" id="A0A5S9NAL7"/>
<sequence>MFRKELINVSVNNPLVEQVRLDLLDAIENDSIVLPTLPEVALEIREAASDPDVNVGMLATIIENDSSIATRILRIANSSLLRGFQPIDDVKSAIGRIGLGYTSTLVTTLAMQQIFLSTKEALNQRMRAIWMHSTDVAAICHTLAKSQTQLKPEMATLAGIVHQVGTLPVLSYAVGRGFLRDHPELLDQILISLSPEVGSRILEAWGFADELVAVPMQHMDFNREAAAGDYVDLVTVANLHSYVGTEHPLASVDWSTVSAFTRLGLPVTPDMSDGYHQQIEAMQQALQG</sequence>
<feature type="domain" description="HDOD" evidence="1">
    <location>
        <begin position="34"/>
        <end position="221"/>
    </location>
</feature>
<evidence type="ECO:0000313" key="5">
    <source>
        <dbReference type="Proteomes" id="UP000439591"/>
    </source>
</evidence>
<dbReference type="InterPro" id="IPR052340">
    <property type="entry name" value="RNase_Y/CdgJ"/>
</dbReference>
<dbReference type="Gene3D" id="1.10.3210.10">
    <property type="entry name" value="Hypothetical protein af1432"/>
    <property type="match status" value="1"/>
</dbReference>
<keyword evidence="4" id="KW-1185">Reference proteome</keyword>
<dbReference type="PROSITE" id="PS51833">
    <property type="entry name" value="HDOD"/>
    <property type="match status" value="1"/>
</dbReference>